<organism evidence="1">
    <name type="scientific">marine sediment metagenome</name>
    <dbReference type="NCBI Taxonomy" id="412755"/>
    <lineage>
        <taxon>unclassified sequences</taxon>
        <taxon>metagenomes</taxon>
        <taxon>ecological metagenomes</taxon>
    </lineage>
</organism>
<reference evidence="1" key="1">
    <citation type="journal article" date="2014" name="Front. Microbiol.">
        <title>High frequency of phylogenetically diverse reductive dehalogenase-homologous genes in deep subseafloor sedimentary metagenomes.</title>
        <authorList>
            <person name="Kawai M."/>
            <person name="Futagami T."/>
            <person name="Toyoda A."/>
            <person name="Takaki Y."/>
            <person name="Nishi S."/>
            <person name="Hori S."/>
            <person name="Arai W."/>
            <person name="Tsubouchi T."/>
            <person name="Morono Y."/>
            <person name="Uchiyama I."/>
            <person name="Ito T."/>
            <person name="Fujiyama A."/>
            <person name="Inagaki F."/>
            <person name="Takami H."/>
        </authorList>
    </citation>
    <scope>NUCLEOTIDE SEQUENCE</scope>
    <source>
        <strain evidence="1">Expedition CK06-06</strain>
    </source>
</reference>
<proteinExistence type="predicted"/>
<name>X1PWZ7_9ZZZZ</name>
<sequence>MGDIDFWINSTAFGYVEIIHTLILHYINDSIIGSEIYMIR</sequence>
<comment type="caution">
    <text evidence="1">The sequence shown here is derived from an EMBL/GenBank/DDBJ whole genome shotgun (WGS) entry which is preliminary data.</text>
</comment>
<protein>
    <submittedName>
        <fullName evidence="1">Uncharacterized protein</fullName>
    </submittedName>
</protein>
<gene>
    <name evidence="1" type="ORF">S06H3_60663</name>
</gene>
<dbReference type="EMBL" id="BARV01039612">
    <property type="protein sequence ID" value="GAI47061.1"/>
    <property type="molecule type" value="Genomic_DNA"/>
</dbReference>
<accession>X1PWZ7</accession>
<dbReference type="AlphaFoldDB" id="X1PWZ7"/>
<evidence type="ECO:0000313" key="1">
    <source>
        <dbReference type="EMBL" id="GAI47061.1"/>
    </source>
</evidence>